<gene>
    <name evidence="1" type="ORF">POPTR_011G073091v4</name>
</gene>
<evidence type="ECO:0000313" key="2">
    <source>
        <dbReference type="Proteomes" id="UP000006729"/>
    </source>
</evidence>
<accession>A0ACC0S7W5</accession>
<proteinExistence type="predicted"/>
<evidence type="ECO:0000313" key="1">
    <source>
        <dbReference type="EMBL" id="KAI9385489.1"/>
    </source>
</evidence>
<dbReference type="EMBL" id="CM009300">
    <property type="protein sequence ID" value="KAI9385489.1"/>
    <property type="molecule type" value="Genomic_DNA"/>
</dbReference>
<organism evidence="1 2">
    <name type="scientific">Populus trichocarpa</name>
    <name type="common">Western balsam poplar</name>
    <name type="synonym">Populus balsamifera subsp. trichocarpa</name>
    <dbReference type="NCBI Taxonomy" id="3694"/>
    <lineage>
        <taxon>Eukaryota</taxon>
        <taxon>Viridiplantae</taxon>
        <taxon>Streptophyta</taxon>
        <taxon>Embryophyta</taxon>
        <taxon>Tracheophyta</taxon>
        <taxon>Spermatophyta</taxon>
        <taxon>Magnoliopsida</taxon>
        <taxon>eudicotyledons</taxon>
        <taxon>Gunneridae</taxon>
        <taxon>Pentapetalae</taxon>
        <taxon>rosids</taxon>
        <taxon>fabids</taxon>
        <taxon>Malpighiales</taxon>
        <taxon>Salicaceae</taxon>
        <taxon>Saliceae</taxon>
        <taxon>Populus</taxon>
    </lineage>
</organism>
<comment type="caution">
    <text evidence="1">The sequence shown here is derived from an EMBL/GenBank/DDBJ whole genome shotgun (WGS) entry which is preliminary data.</text>
</comment>
<reference evidence="1 2" key="1">
    <citation type="journal article" date="2006" name="Science">
        <title>The genome of black cottonwood, Populus trichocarpa (Torr. &amp; Gray).</title>
        <authorList>
            <person name="Tuskan G.A."/>
            <person name="Difazio S."/>
            <person name="Jansson S."/>
            <person name="Bohlmann J."/>
            <person name="Grigoriev I."/>
            <person name="Hellsten U."/>
            <person name="Putnam N."/>
            <person name="Ralph S."/>
            <person name="Rombauts S."/>
            <person name="Salamov A."/>
            <person name="Schein J."/>
            <person name="Sterck L."/>
            <person name="Aerts A."/>
            <person name="Bhalerao R.R."/>
            <person name="Bhalerao R.P."/>
            <person name="Blaudez D."/>
            <person name="Boerjan W."/>
            <person name="Brun A."/>
            <person name="Brunner A."/>
            <person name="Busov V."/>
            <person name="Campbell M."/>
            <person name="Carlson J."/>
            <person name="Chalot M."/>
            <person name="Chapman J."/>
            <person name="Chen G.L."/>
            <person name="Cooper D."/>
            <person name="Coutinho P.M."/>
            <person name="Couturier J."/>
            <person name="Covert S."/>
            <person name="Cronk Q."/>
            <person name="Cunningham R."/>
            <person name="Davis J."/>
            <person name="Degroeve S."/>
            <person name="Dejardin A."/>
            <person name="Depamphilis C."/>
            <person name="Detter J."/>
            <person name="Dirks B."/>
            <person name="Dubchak I."/>
            <person name="Duplessis S."/>
            <person name="Ehlting J."/>
            <person name="Ellis B."/>
            <person name="Gendler K."/>
            <person name="Goodstein D."/>
            <person name="Gribskov M."/>
            <person name="Grimwood J."/>
            <person name="Groover A."/>
            <person name="Gunter L."/>
            <person name="Hamberger B."/>
            <person name="Heinze B."/>
            <person name="Helariutta Y."/>
            <person name="Henrissat B."/>
            <person name="Holligan D."/>
            <person name="Holt R."/>
            <person name="Huang W."/>
            <person name="Islam-Faridi N."/>
            <person name="Jones S."/>
            <person name="Jones-Rhoades M."/>
            <person name="Jorgensen R."/>
            <person name="Joshi C."/>
            <person name="Kangasjarvi J."/>
            <person name="Karlsson J."/>
            <person name="Kelleher C."/>
            <person name="Kirkpatrick R."/>
            <person name="Kirst M."/>
            <person name="Kohler A."/>
            <person name="Kalluri U."/>
            <person name="Larimer F."/>
            <person name="Leebens-Mack J."/>
            <person name="Leple J.C."/>
            <person name="Locascio P."/>
            <person name="Lou Y."/>
            <person name="Lucas S."/>
            <person name="Martin F."/>
            <person name="Montanini B."/>
            <person name="Napoli C."/>
            <person name="Nelson D.R."/>
            <person name="Nelson C."/>
            <person name="Nieminen K."/>
            <person name="Nilsson O."/>
            <person name="Pereda V."/>
            <person name="Peter G."/>
            <person name="Philippe R."/>
            <person name="Pilate G."/>
            <person name="Poliakov A."/>
            <person name="Razumovskaya J."/>
            <person name="Richardson P."/>
            <person name="Rinaldi C."/>
            <person name="Ritland K."/>
            <person name="Rouze P."/>
            <person name="Ryaboy D."/>
            <person name="Schmutz J."/>
            <person name="Schrader J."/>
            <person name="Segerman B."/>
            <person name="Shin H."/>
            <person name="Siddiqui A."/>
            <person name="Sterky F."/>
            <person name="Terry A."/>
            <person name="Tsai C.J."/>
            <person name="Uberbacher E."/>
            <person name="Unneberg P."/>
            <person name="Vahala J."/>
            <person name="Wall K."/>
            <person name="Wessler S."/>
            <person name="Yang G."/>
            <person name="Yin T."/>
            <person name="Douglas C."/>
            <person name="Marra M."/>
            <person name="Sandberg G."/>
            <person name="Van de Peer Y."/>
            <person name="Rokhsar D."/>
        </authorList>
    </citation>
    <scope>NUCLEOTIDE SEQUENCE [LARGE SCALE GENOMIC DNA]</scope>
    <source>
        <strain evidence="2">cv. Nisqually</strain>
    </source>
</reference>
<dbReference type="Proteomes" id="UP000006729">
    <property type="component" value="Chromosome 11"/>
</dbReference>
<sequence length="934" mass="104462">MLMMFQLCQVMVILISFSSSITLLASAQLHPGEVEALRQIGKTVNEDGQLSLKFVDRCQQSGVVDTELTSAPPNLEQNGTIECNCSITDDNYCHITSFQLKDYSLPGRLPPELANLTYVQKIDFTRNYLFGTIPVEWASMKNLSFMSLESNQFSGVVPPELGKLINLKTLILSGNKLVGTLPEALAQIKDLEDFRVSDNNLNGTVPEFMGNWTQLRKLELYATGLQGPIPLAIFQLEKLSDLRIADMPGPEFQLPNWPIERQFLVLRNINLTGTIPENAWKVEKTLDVSYNNFSRSPRCSSSNENNINWFRSSSSNNKLSDLLPCSGISRCPKYYRSFHINCGGQDVKNGKILYEGDQGGGSNAAARSYNRSGSNWGFSSTGDFMDDESFYDNKYTLQSNSNISVVDLELYATARKTPLSITYYGYCLENGNYTVRLHFAEIEFTYEKLYNKVARRVFDIYIQGIQVQKDFNFTKEAQGSSRILELPNTYNTTVTDRTLEIRLYWAGKGTTVIRIRGNYGPIISAISVCSEPEEASKKPIVIGVVTSAVFLIFLVMGVIYWKLCYGDKYTRERELKGLDLKTGSFTLRQLKAATDNFISENKIGEGGFGSLYKGELADGTIIAVKQLSPKSRLGNREFMNEIGMISCLQHPNLVRLYGCFIEGDQLLLVYEYMENNSLSRALFGSGTSALMLDWPTRYKICVGIARGLAFLHEGSAIRIVHRDIQGTNVLLDKDLNAKISDFGLAKLNEEENTHISTRVAGTIGYMAPEYALWGYLTDKADVYSFGVVALEIFSVKSNSSYWPENENVCLLDWGNLMEIVDPKLQSEFNKEEAERMIKLALLCTNASPSLRPAMSEVVSMLEGQTSIPEVTLDPSIYGDDLHSKRVKGHYQQALFPPSDKSWIGNSSTISAPDLYPINPESISLNLSETSSLFE</sequence>
<keyword evidence="2" id="KW-1185">Reference proteome</keyword>
<protein>
    <submittedName>
        <fullName evidence="1">Uncharacterized protein</fullName>
    </submittedName>
</protein>
<name>A0ACC0S7W5_POPTR</name>